<gene>
    <name evidence="1" type="ORF">CERZMDRAFT_9323</name>
</gene>
<dbReference type="Proteomes" id="UP000799539">
    <property type="component" value="Unassembled WGS sequence"/>
</dbReference>
<feature type="non-terminal residue" evidence="1">
    <location>
        <position position="123"/>
    </location>
</feature>
<evidence type="ECO:0000313" key="2">
    <source>
        <dbReference type="Proteomes" id="UP000799539"/>
    </source>
</evidence>
<accession>A0A6A6FCY9</accession>
<dbReference type="EMBL" id="ML992677">
    <property type="protein sequence ID" value="KAF2211277.1"/>
    <property type="molecule type" value="Genomic_DNA"/>
</dbReference>
<sequence length="123" mass="12138">VTVNNLSKTSNSTGGSGSVSAAGTLAGFGGIGVGCGINWNDDVSYGGGLQSGSKDFGLGGGFTITPTQLNVSAGIGINPANASGNFVVSATTDGKFVFEFDASSAVVCVQDITNGRFKINCMT</sequence>
<dbReference type="OrthoDB" id="3648350at2759"/>
<evidence type="ECO:0000313" key="1">
    <source>
        <dbReference type="EMBL" id="KAF2211277.1"/>
    </source>
</evidence>
<dbReference type="AlphaFoldDB" id="A0A6A6FCY9"/>
<name>A0A6A6FCY9_9PEZI</name>
<feature type="non-terminal residue" evidence="1">
    <location>
        <position position="1"/>
    </location>
</feature>
<protein>
    <submittedName>
        <fullName evidence="1">Uncharacterized protein</fullName>
    </submittedName>
</protein>
<organism evidence="1 2">
    <name type="scientific">Cercospora zeae-maydis SCOH1-5</name>
    <dbReference type="NCBI Taxonomy" id="717836"/>
    <lineage>
        <taxon>Eukaryota</taxon>
        <taxon>Fungi</taxon>
        <taxon>Dikarya</taxon>
        <taxon>Ascomycota</taxon>
        <taxon>Pezizomycotina</taxon>
        <taxon>Dothideomycetes</taxon>
        <taxon>Dothideomycetidae</taxon>
        <taxon>Mycosphaerellales</taxon>
        <taxon>Mycosphaerellaceae</taxon>
        <taxon>Cercospora</taxon>
    </lineage>
</organism>
<reference evidence="1" key="1">
    <citation type="journal article" date="2020" name="Stud. Mycol.">
        <title>101 Dothideomycetes genomes: a test case for predicting lifestyles and emergence of pathogens.</title>
        <authorList>
            <person name="Haridas S."/>
            <person name="Albert R."/>
            <person name="Binder M."/>
            <person name="Bloem J."/>
            <person name="Labutti K."/>
            <person name="Salamov A."/>
            <person name="Andreopoulos B."/>
            <person name="Baker S."/>
            <person name="Barry K."/>
            <person name="Bills G."/>
            <person name="Bluhm B."/>
            <person name="Cannon C."/>
            <person name="Castanera R."/>
            <person name="Culley D."/>
            <person name="Daum C."/>
            <person name="Ezra D."/>
            <person name="Gonzalez J."/>
            <person name="Henrissat B."/>
            <person name="Kuo A."/>
            <person name="Liang C."/>
            <person name="Lipzen A."/>
            <person name="Lutzoni F."/>
            <person name="Magnuson J."/>
            <person name="Mondo S."/>
            <person name="Nolan M."/>
            <person name="Ohm R."/>
            <person name="Pangilinan J."/>
            <person name="Park H.-J."/>
            <person name="Ramirez L."/>
            <person name="Alfaro M."/>
            <person name="Sun H."/>
            <person name="Tritt A."/>
            <person name="Yoshinaga Y."/>
            <person name="Zwiers L.-H."/>
            <person name="Turgeon B."/>
            <person name="Goodwin S."/>
            <person name="Spatafora J."/>
            <person name="Crous P."/>
            <person name="Grigoriev I."/>
        </authorList>
    </citation>
    <scope>NUCLEOTIDE SEQUENCE</scope>
    <source>
        <strain evidence="1">SCOH1-5</strain>
    </source>
</reference>
<keyword evidence="2" id="KW-1185">Reference proteome</keyword>
<proteinExistence type="predicted"/>